<feature type="chain" id="PRO_5042482517" evidence="2">
    <location>
        <begin position="24"/>
        <end position="129"/>
    </location>
</feature>
<organism evidence="3 4">
    <name type="scientific">Colletotrichum costaricense</name>
    <dbReference type="NCBI Taxonomy" id="1209916"/>
    <lineage>
        <taxon>Eukaryota</taxon>
        <taxon>Fungi</taxon>
        <taxon>Dikarya</taxon>
        <taxon>Ascomycota</taxon>
        <taxon>Pezizomycotina</taxon>
        <taxon>Sordariomycetes</taxon>
        <taxon>Hypocreomycetidae</taxon>
        <taxon>Glomerellales</taxon>
        <taxon>Glomerellaceae</taxon>
        <taxon>Colletotrichum</taxon>
        <taxon>Colletotrichum acutatum species complex</taxon>
    </lineage>
</organism>
<dbReference type="RefSeq" id="XP_060319039.1">
    <property type="nucleotide sequence ID" value="XM_060450389.1"/>
</dbReference>
<sequence length="129" mass="14097">MRNWWCRVVLSLSVSIGYPRGGAEKGTMDATPLIPRHLGRLQVCVKEAGKAVDFGALLLCVSHLLGHRRIASLEPLWERTSPSPIVGFAAGVTSPFLRLRRLNSRLGRLTRQTQAQRPGSFAANAAEPV</sequence>
<evidence type="ECO:0000256" key="2">
    <source>
        <dbReference type="SAM" id="SignalP"/>
    </source>
</evidence>
<evidence type="ECO:0000313" key="3">
    <source>
        <dbReference type="EMBL" id="KAK1536877.1"/>
    </source>
</evidence>
<keyword evidence="4" id="KW-1185">Reference proteome</keyword>
<feature type="signal peptide" evidence="2">
    <location>
        <begin position="1"/>
        <end position="23"/>
    </location>
</feature>
<proteinExistence type="predicted"/>
<dbReference type="EMBL" id="MOOE01000002">
    <property type="protein sequence ID" value="KAK1536877.1"/>
    <property type="molecule type" value="Genomic_DNA"/>
</dbReference>
<dbReference type="GeneID" id="85333936"/>
<protein>
    <submittedName>
        <fullName evidence="3">Uncharacterized protein</fullName>
    </submittedName>
</protein>
<name>A0AAI9Z785_9PEZI</name>
<gene>
    <name evidence="3" type="ORF">CCOS01_02197</name>
</gene>
<evidence type="ECO:0000313" key="4">
    <source>
        <dbReference type="Proteomes" id="UP001240678"/>
    </source>
</evidence>
<feature type="region of interest" description="Disordered" evidence="1">
    <location>
        <begin position="110"/>
        <end position="129"/>
    </location>
</feature>
<keyword evidence="2" id="KW-0732">Signal</keyword>
<comment type="caution">
    <text evidence="3">The sequence shown here is derived from an EMBL/GenBank/DDBJ whole genome shotgun (WGS) entry which is preliminary data.</text>
</comment>
<evidence type="ECO:0000256" key="1">
    <source>
        <dbReference type="SAM" id="MobiDB-lite"/>
    </source>
</evidence>
<dbReference type="Proteomes" id="UP001240678">
    <property type="component" value="Unassembled WGS sequence"/>
</dbReference>
<dbReference type="AlphaFoldDB" id="A0AAI9Z785"/>
<accession>A0AAI9Z785</accession>
<reference evidence="3 4" key="1">
    <citation type="submission" date="2016-10" db="EMBL/GenBank/DDBJ databases">
        <title>The genome sequence of Colletotrichum fioriniae PJ7.</title>
        <authorList>
            <person name="Baroncelli R."/>
        </authorList>
    </citation>
    <scope>NUCLEOTIDE SEQUENCE [LARGE SCALE GENOMIC DNA]</scope>
    <source>
        <strain evidence="3 4">IMI 309622</strain>
    </source>
</reference>